<reference evidence="3" key="1">
    <citation type="submission" date="2021-02" db="EMBL/GenBank/DDBJ databases">
        <authorList>
            <person name="Nowell W R."/>
        </authorList>
    </citation>
    <scope>NUCLEOTIDE SEQUENCE</scope>
</reference>
<dbReference type="InterPro" id="IPR018473">
    <property type="entry name" value="Hermes_transposase_DNA-db"/>
</dbReference>
<organism evidence="3 4">
    <name type="scientific">Rotaria sordida</name>
    <dbReference type="NCBI Taxonomy" id="392033"/>
    <lineage>
        <taxon>Eukaryota</taxon>
        <taxon>Metazoa</taxon>
        <taxon>Spiralia</taxon>
        <taxon>Gnathifera</taxon>
        <taxon>Rotifera</taxon>
        <taxon>Eurotatoria</taxon>
        <taxon>Bdelloidea</taxon>
        <taxon>Philodinida</taxon>
        <taxon>Philodinidae</taxon>
        <taxon>Rotaria</taxon>
    </lineage>
</organism>
<dbReference type="PANTHER" id="PTHR47501">
    <property type="entry name" value="TRANSPOSASE-RELATED"/>
    <property type="match status" value="1"/>
</dbReference>
<feature type="compositionally biased region" description="Acidic residues" evidence="1">
    <location>
        <begin position="489"/>
        <end position="503"/>
    </location>
</feature>
<evidence type="ECO:0000313" key="4">
    <source>
        <dbReference type="Proteomes" id="UP000663882"/>
    </source>
</evidence>
<evidence type="ECO:0000259" key="2">
    <source>
        <dbReference type="Pfam" id="PF10683"/>
    </source>
</evidence>
<dbReference type="EMBL" id="CAJNOO010000680">
    <property type="protein sequence ID" value="CAF1009462.1"/>
    <property type="molecule type" value="Genomic_DNA"/>
</dbReference>
<sequence>MLNIDDTSSSASSCATPTRTSSSTTSTYSTSSIRQALIEDNANFKEDIKKLCTRWIAGSMRSFRIVDDPGFKRIIQACLDIGRECRDELNLAAEGLLPSDRTVKNELRKLAYDMKNKHKCVLLEAVANKALTISPEYWTDKYGGINYIGATVHFADENLNYFSIDLFCVEIMNVKITGENIYRIAMLNIDDTLSSASSCATPTRTSSSTTSTYSTSSIRQALIEDNASFKQIIFPKVKQKKEDIKKLCTRWIAGSMRSFRIVDDPGFKRVIQACLDIGRECRDELNLAAEDLLPSDRTVKNELRKLAYDMKNKHKCVLLEAVANKALTISPEYWTDKYRGINYIGATVHFADENLNYFSIDLFCVEIINVKKMDENIYRLMESQFAQFELDQHMDSITFVTDRGSNFIKAFRLNKVLFCVTHRLNNILKRCFYQYPTKTNTIKSLNTSTKSNTTITEIQETSKKKKNKSAISLEPSSEIEDFTEFIREDESDAQEDEDDDSDFDDNHDYKDLAINQLPNNVREILTTIKDCKSLSGLNRQLQLLQKQI</sequence>
<proteinExistence type="predicted"/>
<dbReference type="Gene3D" id="1.10.10.1070">
    <property type="entry name" value="Zinc finger, BED domain-containing"/>
    <property type="match status" value="2"/>
</dbReference>
<protein>
    <recommendedName>
        <fullName evidence="2">Hermes trasposase DNA-binding domain-containing protein</fullName>
    </recommendedName>
</protein>
<dbReference type="Pfam" id="PF10683">
    <property type="entry name" value="DBD_Tnp_Hermes"/>
    <property type="match status" value="2"/>
</dbReference>
<dbReference type="SUPFAM" id="SSF140996">
    <property type="entry name" value="Hermes dimerisation domain"/>
    <property type="match status" value="2"/>
</dbReference>
<feature type="compositionally biased region" description="Low complexity" evidence="1">
    <location>
        <begin position="7"/>
        <end position="27"/>
    </location>
</feature>
<feature type="domain" description="Hermes trasposase DNA-binding" evidence="2">
    <location>
        <begin position="45"/>
        <end position="102"/>
    </location>
</feature>
<dbReference type="AlphaFoldDB" id="A0A814HDM4"/>
<gene>
    <name evidence="3" type="ORF">RFH988_LOCUS14598</name>
</gene>
<name>A0A814HDM4_9BILA</name>
<evidence type="ECO:0000256" key="1">
    <source>
        <dbReference type="SAM" id="MobiDB-lite"/>
    </source>
</evidence>
<dbReference type="OrthoDB" id="10051975at2759"/>
<feature type="region of interest" description="Disordered" evidence="1">
    <location>
        <begin position="1"/>
        <end position="27"/>
    </location>
</feature>
<dbReference type="SUPFAM" id="SSF53098">
    <property type="entry name" value="Ribonuclease H-like"/>
    <property type="match status" value="1"/>
</dbReference>
<comment type="caution">
    <text evidence="3">The sequence shown here is derived from an EMBL/GenBank/DDBJ whole genome shotgun (WGS) entry which is preliminary data.</text>
</comment>
<feature type="region of interest" description="Disordered" evidence="1">
    <location>
        <begin position="489"/>
        <end position="508"/>
    </location>
</feature>
<dbReference type="InterPro" id="IPR012337">
    <property type="entry name" value="RNaseH-like_sf"/>
</dbReference>
<accession>A0A814HDM4</accession>
<evidence type="ECO:0000313" key="3">
    <source>
        <dbReference type="EMBL" id="CAF1009462.1"/>
    </source>
</evidence>
<dbReference type="Proteomes" id="UP000663882">
    <property type="component" value="Unassembled WGS sequence"/>
</dbReference>
<feature type="domain" description="Hermes trasposase DNA-binding" evidence="2">
    <location>
        <begin position="237"/>
        <end position="298"/>
    </location>
</feature>